<feature type="non-terminal residue" evidence="1">
    <location>
        <position position="1"/>
    </location>
</feature>
<keyword evidence="2" id="KW-1185">Reference proteome</keyword>
<protein>
    <submittedName>
        <fullName evidence="1">Uncharacterized protein</fullName>
    </submittedName>
</protein>
<name>A0A195F9X2_9HYME</name>
<dbReference type="EMBL" id="KQ981727">
    <property type="protein sequence ID" value="KYN36849.1"/>
    <property type="molecule type" value="Genomic_DNA"/>
</dbReference>
<dbReference type="Proteomes" id="UP000078541">
    <property type="component" value="Unassembled WGS sequence"/>
</dbReference>
<dbReference type="AlphaFoldDB" id="A0A195F9X2"/>
<proteinExistence type="predicted"/>
<sequence length="47" mass="5406">KLLRFSKNLNVIESAAQKPRQHRRRGLIDLTYFSEGRLHEVDGSAVV</sequence>
<evidence type="ECO:0000313" key="1">
    <source>
        <dbReference type="EMBL" id="KYN36849.1"/>
    </source>
</evidence>
<gene>
    <name evidence="1" type="ORF">ALC56_08640</name>
</gene>
<evidence type="ECO:0000313" key="2">
    <source>
        <dbReference type="Proteomes" id="UP000078541"/>
    </source>
</evidence>
<accession>A0A195F9X2</accession>
<organism evidence="1 2">
    <name type="scientific">Trachymyrmex septentrionalis</name>
    <dbReference type="NCBI Taxonomy" id="34720"/>
    <lineage>
        <taxon>Eukaryota</taxon>
        <taxon>Metazoa</taxon>
        <taxon>Ecdysozoa</taxon>
        <taxon>Arthropoda</taxon>
        <taxon>Hexapoda</taxon>
        <taxon>Insecta</taxon>
        <taxon>Pterygota</taxon>
        <taxon>Neoptera</taxon>
        <taxon>Endopterygota</taxon>
        <taxon>Hymenoptera</taxon>
        <taxon>Apocrita</taxon>
        <taxon>Aculeata</taxon>
        <taxon>Formicoidea</taxon>
        <taxon>Formicidae</taxon>
        <taxon>Myrmicinae</taxon>
        <taxon>Trachymyrmex</taxon>
    </lineage>
</organism>
<reference evidence="1 2" key="1">
    <citation type="submission" date="2016-03" db="EMBL/GenBank/DDBJ databases">
        <title>Trachymyrmex septentrionalis WGS genome.</title>
        <authorList>
            <person name="Nygaard S."/>
            <person name="Hu H."/>
            <person name="Boomsma J."/>
            <person name="Zhang G."/>
        </authorList>
    </citation>
    <scope>NUCLEOTIDE SEQUENCE [LARGE SCALE GENOMIC DNA]</scope>
    <source>
        <strain evidence="1">Tsep2-gDNA-1</strain>
        <tissue evidence="1">Whole body</tissue>
    </source>
</reference>